<evidence type="ECO:0000313" key="2">
    <source>
        <dbReference type="Proteomes" id="UP000708208"/>
    </source>
</evidence>
<feature type="non-terminal residue" evidence="1">
    <location>
        <position position="105"/>
    </location>
</feature>
<dbReference type="OrthoDB" id="7403924at2759"/>
<reference evidence="1" key="1">
    <citation type="submission" date="2021-06" db="EMBL/GenBank/DDBJ databases">
        <authorList>
            <person name="Hodson N. C."/>
            <person name="Mongue J. A."/>
            <person name="Jaron S. K."/>
        </authorList>
    </citation>
    <scope>NUCLEOTIDE SEQUENCE</scope>
</reference>
<evidence type="ECO:0000313" key="1">
    <source>
        <dbReference type="EMBL" id="CAG7827971.1"/>
    </source>
</evidence>
<dbReference type="AlphaFoldDB" id="A0A8J2L4X4"/>
<dbReference type="Proteomes" id="UP000708208">
    <property type="component" value="Unassembled WGS sequence"/>
</dbReference>
<accession>A0A8J2L4X4</accession>
<proteinExistence type="predicted"/>
<dbReference type="EMBL" id="CAJVCH010545582">
    <property type="protein sequence ID" value="CAG7827971.1"/>
    <property type="molecule type" value="Genomic_DNA"/>
</dbReference>
<comment type="caution">
    <text evidence="1">The sequence shown here is derived from an EMBL/GenBank/DDBJ whole genome shotgun (WGS) entry which is preliminary data.</text>
</comment>
<keyword evidence="2" id="KW-1185">Reference proteome</keyword>
<protein>
    <submittedName>
        <fullName evidence="1">Uncharacterized protein</fullName>
    </submittedName>
</protein>
<sequence>MFSEKQLDYLWQISKKGGIDLFFDGTGSLCQKLPKPFEQKAIYYYGMVVKPRVGVPTVPVLEFYTAKQDVETLEACLKSFFYTYKNYCDIRGRQYRVARVEIDFS</sequence>
<feature type="non-terminal residue" evidence="1">
    <location>
        <position position="1"/>
    </location>
</feature>
<name>A0A8J2L4X4_9HEXA</name>
<gene>
    <name evidence="1" type="ORF">AFUS01_LOCUS37925</name>
</gene>
<organism evidence="1 2">
    <name type="scientific">Allacma fusca</name>
    <dbReference type="NCBI Taxonomy" id="39272"/>
    <lineage>
        <taxon>Eukaryota</taxon>
        <taxon>Metazoa</taxon>
        <taxon>Ecdysozoa</taxon>
        <taxon>Arthropoda</taxon>
        <taxon>Hexapoda</taxon>
        <taxon>Collembola</taxon>
        <taxon>Symphypleona</taxon>
        <taxon>Sminthuridae</taxon>
        <taxon>Allacma</taxon>
    </lineage>
</organism>